<evidence type="ECO:0000313" key="2">
    <source>
        <dbReference type="Proteomes" id="UP000254193"/>
    </source>
</evidence>
<dbReference type="AlphaFoldDB" id="A0A378VNB4"/>
<reference evidence="1 2" key="1">
    <citation type="submission" date="2018-06" db="EMBL/GenBank/DDBJ databases">
        <authorList>
            <consortium name="Pathogen Informatics"/>
            <person name="Doyle S."/>
        </authorList>
    </citation>
    <scope>NUCLEOTIDE SEQUENCE [LARGE SCALE GENOMIC DNA]</scope>
    <source>
        <strain evidence="1 2">NCTC10616</strain>
    </source>
</reference>
<protein>
    <submittedName>
        <fullName evidence="1">Uncharacterized protein</fullName>
    </submittedName>
</protein>
<dbReference type="Proteomes" id="UP000254193">
    <property type="component" value="Unassembled WGS sequence"/>
</dbReference>
<organism evidence="1 2">
    <name type="scientific">Neisseria lactamica</name>
    <dbReference type="NCBI Taxonomy" id="486"/>
    <lineage>
        <taxon>Bacteria</taxon>
        <taxon>Pseudomonadati</taxon>
        <taxon>Pseudomonadota</taxon>
        <taxon>Betaproteobacteria</taxon>
        <taxon>Neisseriales</taxon>
        <taxon>Neisseriaceae</taxon>
        <taxon>Neisseria</taxon>
    </lineage>
</organism>
<accession>A0A378VNB4</accession>
<dbReference type="EMBL" id="UGRO01000002">
    <property type="protein sequence ID" value="SUA17611.1"/>
    <property type="molecule type" value="Genomic_DNA"/>
</dbReference>
<name>A0A378VNB4_NEILA</name>
<keyword evidence="2" id="KW-1185">Reference proteome</keyword>
<sequence>MNPNPFRLRLIAFDKVSMPVGNGQIVGFERLLFEGNVLNCLFCTAFGKQGVAFFQTTCLYPLSLTVKRVDAVGNKGLAVADAV</sequence>
<evidence type="ECO:0000313" key="1">
    <source>
        <dbReference type="EMBL" id="SUA17611.1"/>
    </source>
</evidence>
<gene>
    <name evidence="1" type="ORF">NCTC10616_01293</name>
</gene>
<proteinExistence type="predicted"/>